<dbReference type="eggNOG" id="COG1846">
    <property type="taxonomic scope" value="Bacteria"/>
</dbReference>
<dbReference type="Pfam" id="PF01047">
    <property type="entry name" value="MarR"/>
    <property type="match status" value="1"/>
</dbReference>
<dbReference type="InterPro" id="IPR036388">
    <property type="entry name" value="WH-like_DNA-bd_sf"/>
</dbReference>
<dbReference type="InterPro" id="IPR036390">
    <property type="entry name" value="WH_DNA-bd_sf"/>
</dbReference>
<name>G4QGB2_GLANF</name>
<dbReference type="PANTHER" id="PTHR42756:SF1">
    <property type="entry name" value="TRANSCRIPTIONAL REPRESSOR OF EMRAB OPERON"/>
    <property type="match status" value="1"/>
</dbReference>
<dbReference type="AlphaFoldDB" id="G4QGB2"/>
<dbReference type="InterPro" id="IPR000835">
    <property type="entry name" value="HTH_MarR-typ"/>
</dbReference>
<dbReference type="KEGG" id="gni:GNIT_1313"/>
<feature type="domain" description="HTH marR-type" evidence="4">
    <location>
        <begin position="22"/>
        <end position="157"/>
    </location>
</feature>
<keyword evidence="3" id="KW-0804">Transcription</keyword>
<dbReference type="HOGENOM" id="CLU_083287_27_5_6"/>
<evidence type="ECO:0000313" key="6">
    <source>
        <dbReference type="Proteomes" id="UP000009282"/>
    </source>
</evidence>
<proteinExistence type="predicted"/>
<evidence type="ECO:0000256" key="1">
    <source>
        <dbReference type="ARBA" id="ARBA00023015"/>
    </source>
</evidence>
<dbReference type="GO" id="GO:0003677">
    <property type="term" value="F:DNA binding"/>
    <property type="evidence" value="ECO:0007669"/>
    <property type="project" value="UniProtKB-KW"/>
</dbReference>
<dbReference type="SMART" id="SM00347">
    <property type="entry name" value="HTH_MARR"/>
    <property type="match status" value="1"/>
</dbReference>
<dbReference type="Proteomes" id="UP000009282">
    <property type="component" value="Chromosome"/>
</dbReference>
<dbReference type="PROSITE" id="PS50995">
    <property type="entry name" value="HTH_MARR_2"/>
    <property type="match status" value="1"/>
</dbReference>
<dbReference type="SUPFAM" id="SSF46785">
    <property type="entry name" value="Winged helix' DNA-binding domain"/>
    <property type="match status" value="1"/>
</dbReference>
<reference evidence="5 6" key="1">
    <citation type="journal article" date="2011" name="J. Bacteriol.">
        <title>Complete genome sequence of seawater bacterium Glaciecola nitratireducens FR1064T.</title>
        <authorList>
            <person name="Bian F."/>
            <person name="Qin Q.L."/>
            <person name="Xie B.B."/>
            <person name="Shu Y.L."/>
            <person name="Zhang X.Y."/>
            <person name="Yu Y."/>
            <person name="Chen B."/>
            <person name="Chen X.L."/>
            <person name="Zhou B.C."/>
            <person name="Zhang Y.Z."/>
        </authorList>
    </citation>
    <scope>NUCLEOTIDE SEQUENCE [LARGE SCALE GENOMIC DNA]</scope>
    <source>
        <strain evidence="6">JCM 12485 / KCTC 12276 / FR1064</strain>
    </source>
</reference>
<dbReference type="STRING" id="1085623.GNIT_1313"/>
<evidence type="ECO:0000313" key="5">
    <source>
        <dbReference type="EMBL" id="AEP29437.1"/>
    </source>
</evidence>
<accession>G4QGB2</accession>
<keyword evidence="1" id="KW-0805">Transcription regulation</keyword>
<evidence type="ECO:0000256" key="2">
    <source>
        <dbReference type="ARBA" id="ARBA00023125"/>
    </source>
</evidence>
<protein>
    <submittedName>
        <fullName evidence="5">Transcriptional regulator protein</fullName>
    </submittedName>
</protein>
<evidence type="ECO:0000259" key="4">
    <source>
        <dbReference type="PROSITE" id="PS50995"/>
    </source>
</evidence>
<keyword evidence="6" id="KW-1185">Reference proteome</keyword>
<dbReference type="PRINTS" id="PR00598">
    <property type="entry name" value="HTHMARR"/>
</dbReference>
<dbReference type="Gene3D" id="1.10.10.10">
    <property type="entry name" value="Winged helix-like DNA-binding domain superfamily/Winged helix DNA-binding domain"/>
    <property type="match status" value="1"/>
</dbReference>
<dbReference type="EMBL" id="CP003060">
    <property type="protein sequence ID" value="AEP29437.1"/>
    <property type="molecule type" value="Genomic_DNA"/>
</dbReference>
<dbReference type="GO" id="GO:0003700">
    <property type="term" value="F:DNA-binding transcription factor activity"/>
    <property type="evidence" value="ECO:0007669"/>
    <property type="project" value="InterPro"/>
</dbReference>
<dbReference type="OrthoDB" id="32523at2"/>
<evidence type="ECO:0000256" key="3">
    <source>
        <dbReference type="ARBA" id="ARBA00023163"/>
    </source>
</evidence>
<dbReference type="PANTHER" id="PTHR42756">
    <property type="entry name" value="TRANSCRIPTIONAL REGULATOR, MARR"/>
    <property type="match status" value="1"/>
</dbReference>
<sequence>MDPVQKKIQQWSKQLPDLNTGPMALIARLQLTSKQMNDELCSNFESYKLTDAGFDVLATLLRAGPPHSLSPSELLAQMHITSGTMTTRIDKLEKKGLVKRKTKKDDKRSVNVGLTKKGLRLIDEVIVEHVKTQEKIVSVFDEDEQLVFISLLQKYLAQNLGKKKK</sequence>
<keyword evidence="2" id="KW-0238">DNA-binding</keyword>
<gene>
    <name evidence="5" type="ordered locus">GNIT_1313</name>
</gene>
<organism evidence="5 6">
    <name type="scientific">Glaciecola nitratireducens (strain JCM 12485 / KCTC 12276 / FR1064)</name>
    <dbReference type="NCBI Taxonomy" id="1085623"/>
    <lineage>
        <taxon>Bacteria</taxon>
        <taxon>Pseudomonadati</taxon>
        <taxon>Pseudomonadota</taxon>
        <taxon>Gammaproteobacteria</taxon>
        <taxon>Alteromonadales</taxon>
        <taxon>Alteromonadaceae</taxon>
        <taxon>Brumicola</taxon>
    </lineage>
</organism>